<dbReference type="EC" id="1.1.-.-" evidence="6"/>
<dbReference type="EMBL" id="JAWMAJ010000098">
    <property type="protein sequence ID" value="MDV7219572.1"/>
    <property type="molecule type" value="Genomic_DNA"/>
</dbReference>
<keyword evidence="7" id="KW-1185">Reference proteome</keyword>
<dbReference type="PIRSF" id="PIRSF000103">
    <property type="entry name" value="HIBADH"/>
    <property type="match status" value="1"/>
</dbReference>
<evidence type="ECO:0000256" key="1">
    <source>
        <dbReference type="ARBA" id="ARBA00009080"/>
    </source>
</evidence>
<comment type="caution">
    <text evidence="6">The sequence shown here is derived from an EMBL/GenBank/DDBJ whole genome shotgun (WGS) entry which is preliminary data.</text>
</comment>
<dbReference type="InterPro" id="IPR029154">
    <property type="entry name" value="HIBADH-like_NADP-bd"/>
</dbReference>
<feature type="domain" description="3-hydroxyisobutyrate dehydrogenase-like NAD-binding" evidence="5">
    <location>
        <begin position="170"/>
        <end position="288"/>
    </location>
</feature>
<organism evidence="6 7">
    <name type="scientific">Streptomyces prunicolor</name>
    <dbReference type="NCBI Taxonomy" id="67348"/>
    <lineage>
        <taxon>Bacteria</taxon>
        <taxon>Bacillati</taxon>
        <taxon>Actinomycetota</taxon>
        <taxon>Actinomycetes</taxon>
        <taxon>Kitasatosporales</taxon>
        <taxon>Streptomycetaceae</taxon>
        <taxon>Streptomyces</taxon>
    </lineage>
</organism>
<accession>A0ABU4FG35</accession>
<dbReference type="InterPro" id="IPR015815">
    <property type="entry name" value="HIBADH-related"/>
</dbReference>
<evidence type="ECO:0000256" key="3">
    <source>
        <dbReference type="ARBA" id="ARBA00023027"/>
    </source>
</evidence>
<protein>
    <submittedName>
        <fullName evidence="6">NAD(P)-dependent oxidoreductase</fullName>
        <ecNumber evidence="6">1.1.-.-</ecNumber>
    </submittedName>
</protein>
<name>A0ABU4FG35_9ACTN</name>
<dbReference type="SUPFAM" id="SSF51735">
    <property type="entry name" value="NAD(P)-binding Rossmann-fold domains"/>
    <property type="match status" value="1"/>
</dbReference>
<dbReference type="GO" id="GO:0016491">
    <property type="term" value="F:oxidoreductase activity"/>
    <property type="evidence" value="ECO:0007669"/>
    <property type="project" value="UniProtKB-KW"/>
</dbReference>
<evidence type="ECO:0000313" key="7">
    <source>
        <dbReference type="Proteomes" id="UP001187346"/>
    </source>
</evidence>
<dbReference type="RefSeq" id="WP_317773456.1">
    <property type="nucleotide sequence ID" value="NZ_JAWMAJ010000098.1"/>
</dbReference>
<dbReference type="Pfam" id="PF03446">
    <property type="entry name" value="NAD_binding_2"/>
    <property type="match status" value="1"/>
</dbReference>
<dbReference type="InterPro" id="IPR013328">
    <property type="entry name" value="6PGD_dom2"/>
</dbReference>
<dbReference type="SUPFAM" id="SSF48179">
    <property type="entry name" value="6-phosphogluconate dehydrogenase C-terminal domain-like"/>
    <property type="match status" value="1"/>
</dbReference>
<keyword evidence="2 6" id="KW-0560">Oxidoreductase</keyword>
<reference evidence="6 7" key="1">
    <citation type="submission" date="2023-10" db="EMBL/GenBank/DDBJ databases">
        <title>Characterization of rhizosphere-enriched actinobacteria from wheat plants lab-grown on chernevaya soil.</title>
        <authorList>
            <person name="Tikhonova E.N."/>
            <person name="Konopkin A."/>
            <person name="Kravchenko I.K."/>
        </authorList>
    </citation>
    <scope>NUCLEOTIDE SEQUENCE [LARGE SCALE GENOMIC DNA]</scope>
    <source>
        <strain evidence="6 7">RR29</strain>
    </source>
</reference>
<evidence type="ECO:0000313" key="6">
    <source>
        <dbReference type="EMBL" id="MDV7219572.1"/>
    </source>
</evidence>
<dbReference type="Gene3D" id="3.40.50.720">
    <property type="entry name" value="NAD(P)-binding Rossmann-like Domain"/>
    <property type="match status" value="1"/>
</dbReference>
<dbReference type="PANTHER" id="PTHR43580:SF2">
    <property type="entry name" value="CYTOKINE-LIKE NUCLEAR FACTOR N-PAC"/>
    <property type="match status" value="1"/>
</dbReference>
<evidence type="ECO:0000259" key="4">
    <source>
        <dbReference type="Pfam" id="PF03446"/>
    </source>
</evidence>
<feature type="domain" description="6-phosphogluconate dehydrogenase NADP-binding" evidence="4">
    <location>
        <begin position="8"/>
        <end position="167"/>
    </location>
</feature>
<dbReference type="InterPro" id="IPR051265">
    <property type="entry name" value="HIBADH-related_NP60_sf"/>
</dbReference>
<dbReference type="Gene3D" id="1.10.1040.10">
    <property type="entry name" value="N-(1-d-carboxylethyl)-l-norvaline Dehydrogenase, domain 2"/>
    <property type="match status" value="1"/>
</dbReference>
<dbReference type="PANTHER" id="PTHR43580">
    <property type="entry name" value="OXIDOREDUCTASE GLYR1-RELATED"/>
    <property type="match status" value="1"/>
</dbReference>
<evidence type="ECO:0000259" key="5">
    <source>
        <dbReference type="Pfam" id="PF14833"/>
    </source>
</evidence>
<keyword evidence="3" id="KW-0520">NAD</keyword>
<sequence length="310" mass="32404">MIDALPTLAVIGIGRISRPMVVRLRRAGHSVTVTNRTRVRALDVAAETGACVAGTPREAASSADIVIVCLTDDTAVGEVYHGPDGILAGVRPGTTVLETSTIAPQTVRTLAPLVLGRGATLLDTPVSGSVELATRGELTFLVGGPKEALDRVRPIMDVLATRVLHFGESGSGGIMKLAINSLLLSMATALAEALVLAERTGIDRAAAYDAFTQSAAAAPFVLYNRDNFVRPREAAIHMTLSLVAKDLALIDALASSVGAPMAQLDANRKLIDQAMAAGLEDRDGVSVLAELLRHNAMAQARQPGEPNRSH</sequence>
<proteinExistence type="inferred from homology"/>
<comment type="similarity">
    <text evidence="1">Belongs to the HIBADH-related family.</text>
</comment>
<dbReference type="Pfam" id="PF14833">
    <property type="entry name" value="NAD_binding_11"/>
    <property type="match status" value="1"/>
</dbReference>
<evidence type="ECO:0000256" key="2">
    <source>
        <dbReference type="ARBA" id="ARBA00023002"/>
    </source>
</evidence>
<dbReference type="InterPro" id="IPR006115">
    <property type="entry name" value="6PGDH_NADP-bd"/>
</dbReference>
<gene>
    <name evidence="6" type="ORF">R5A26_26895</name>
</gene>
<dbReference type="Proteomes" id="UP001187346">
    <property type="component" value="Unassembled WGS sequence"/>
</dbReference>
<dbReference type="InterPro" id="IPR036291">
    <property type="entry name" value="NAD(P)-bd_dom_sf"/>
</dbReference>
<dbReference type="InterPro" id="IPR008927">
    <property type="entry name" value="6-PGluconate_DH-like_C_sf"/>
</dbReference>